<name>A0A1V8RQA3_9HYPH</name>
<dbReference type="PROSITE" id="PS51318">
    <property type="entry name" value="TAT"/>
    <property type="match status" value="1"/>
</dbReference>
<dbReference type="InterPro" id="IPR050490">
    <property type="entry name" value="Bact_solute-bd_prot1"/>
</dbReference>
<evidence type="ECO:0000313" key="7">
    <source>
        <dbReference type="Proteomes" id="UP000191905"/>
    </source>
</evidence>
<dbReference type="GO" id="GO:0042597">
    <property type="term" value="C:periplasmic space"/>
    <property type="evidence" value="ECO:0007669"/>
    <property type="project" value="UniProtKB-SubCell"/>
</dbReference>
<keyword evidence="3" id="KW-0813">Transport</keyword>
<organism evidence="6 7">
    <name type="scientific">Manganibacter manganicus</name>
    <dbReference type="NCBI Taxonomy" id="1873176"/>
    <lineage>
        <taxon>Bacteria</taxon>
        <taxon>Pseudomonadati</taxon>
        <taxon>Pseudomonadota</taxon>
        <taxon>Alphaproteobacteria</taxon>
        <taxon>Hyphomicrobiales</taxon>
        <taxon>Phyllobacteriaceae</taxon>
        <taxon>Manganibacter</taxon>
    </lineage>
</organism>
<dbReference type="SUPFAM" id="SSF53850">
    <property type="entry name" value="Periplasmic binding protein-like II"/>
    <property type="match status" value="1"/>
</dbReference>
<comment type="caution">
    <text evidence="6">The sequence shown here is derived from an EMBL/GenBank/DDBJ whole genome shotgun (WGS) entry which is preliminary data.</text>
</comment>
<dbReference type="STRING" id="1873176.BFN67_18645"/>
<dbReference type="EMBL" id="MDET01000017">
    <property type="protein sequence ID" value="OQM75313.1"/>
    <property type="molecule type" value="Genomic_DNA"/>
</dbReference>
<evidence type="ECO:0000256" key="1">
    <source>
        <dbReference type="ARBA" id="ARBA00004418"/>
    </source>
</evidence>
<dbReference type="AlphaFoldDB" id="A0A1V8RQA3"/>
<evidence type="ECO:0000313" key="6">
    <source>
        <dbReference type="EMBL" id="OQM75313.1"/>
    </source>
</evidence>
<accession>A0A1V8RQA3</accession>
<gene>
    <name evidence="6" type="ORF">BFN67_18645</name>
</gene>
<sequence length="437" mass="47824">MSITRRDLIRTTAGLAVGAAGAGLIGMPARAEETMKITPEEGAELRVTRWSPFVDGDEKQWLANTEQFTKDTGIKVTIDKESWEDIRPKAAVAASVGSGPDIMWVWFDDPQQYPDQLLDLTDLADYLGNKYGGWYDGPKAYATNDGKFVGLPIATIGNAMVYRKSWVKEAGFEEFPKTTDEFLKLCQALQKSGHPAGFTHGHGVGDGNNYAHWLLWSHDGAMVDEKGNVTINSPESIEAIKYASELYKTFIPGTESWLDVNNNRAFLAGQVGVTANGVSAYYAAANDPKLAEFAKDVGSANLPVGKSGKDIELHQVTSAVVFKYTKYPNAAKLYLQYMFEKPRMSKWIESSSAYCCQTLKAYADNPIWTANPVFAPYAKASETLRTNGFAGPLGSASAGVMADYVLVDMFAEAVTGQRTPEQAAERAAERAKRYYEA</sequence>
<proteinExistence type="inferred from homology"/>
<dbReference type="PANTHER" id="PTHR43649:SF34">
    <property type="entry name" value="ABC TRANSPORTER PERIPLASMIC-BINDING PROTEIN YCJN-RELATED"/>
    <property type="match status" value="1"/>
</dbReference>
<evidence type="ECO:0000256" key="2">
    <source>
        <dbReference type="ARBA" id="ARBA00008520"/>
    </source>
</evidence>
<dbReference type="InterPro" id="IPR006059">
    <property type="entry name" value="SBP"/>
</dbReference>
<keyword evidence="5" id="KW-0574">Periplasm</keyword>
<protein>
    <submittedName>
        <fullName evidence="6">ABC transporter substrate-binding protein</fullName>
    </submittedName>
</protein>
<evidence type="ECO:0000256" key="5">
    <source>
        <dbReference type="ARBA" id="ARBA00022764"/>
    </source>
</evidence>
<dbReference type="InterPro" id="IPR006311">
    <property type="entry name" value="TAT_signal"/>
</dbReference>
<reference evidence="6 7" key="1">
    <citation type="journal article" date="2016" name="Int. J. Syst. Evol. Microbiol.">
        <title>Pseudaminobacter manganicus sp. nov., isolated from sludge of a manganese mine.</title>
        <authorList>
            <person name="Li J."/>
            <person name="Huang J."/>
            <person name="Liao S."/>
            <person name="Wang G."/>
        </authorList>
    </citation>
    <scope>NUCLEOTIDE SEQUENCE [LARGE SCALE GENOMIC DNA]</scope>
    <source>
        <strain evidence="6 7">JH-7</strain>
    </source>
</reference>
<dbReference type="OrthoDB" id="9795569at2"/>
<evidence type="ECO:0000256" key="3">
    <source>
        <dbReference type="ARBA" id="ARBA00022448"/>
    </source>
</evidence>
<comment type="subcellular location">
    <subcellularLocation>
        <location evidence="1">Periplasm</location>
    </subcellularLocation>
</comment>
<dbReference type="PANTHER" id="PTHR43649">
    <property type="entry name" value="ARABINOSE-BINDING PROTEIN-RELATED"/>
    <property type="match status" value="1"/>
</dbReference>
<dbReference type="Pfam" id="PF13416">
    <property type="entry name" value="SBP_bac_8"/>
    <property type="match status" value="1"/>
</dbReference>
<comment type="similarity">
    <text evidence="2">Belongs to the bacterial solute-binding protein 1 family.</text>
</comment>
<dbReference type="Proteomes" id="UP000191905">
    <property type="component" value="Unassembled WGS sequence"/>
</dbReference>
<dbReference type="RefSeq" id="WP_080919859.1">
    <property type="nucleotide sequence ID" value="NZ_MDET01000017.1"/>
</dbReference>
<evidence type="ECO:0000256" key="4">
    <source>
        <dbReference type="ARBA" id="ARBA00022729"/>
    </source>
</evidence>
<keyword evidence="7" id="KW-1185">Reference proteome</keyword>
<keyword evidence="4" id="KW-0732">Signal</keyword>
<dbReference type="Gene3D" id="3.40.190.10">
    <property type="entry name" value="Periplasmic binding protein-like II"/>
    <property type="match status" value="1"/>
</dbReference>